<feature type="compositionally biased region" description="Acidic residues" evidence="1">
    <location>
        <begin position="337"/>
        <end position="348"/>
    </location>
</feature>
<reference evidence="2 3" key="1">
    <citation type="submission" date="2020-01" db="EMBL/GenBank/DDBJ databases">
        <authorList>
            <person name="Gupta K D."/>
        </authorList>
    </citation>
    <scope>NUCLEOTIDE SEQUENCE [LARGE SCALE GENOMIC DNA]</scope>
</reference>
<accession>A0A8S0XRH1</accession>
<evidence type="ECO:0000256" key="1">
    <source>
        <dbReference type="SAM" id="MobiDB-lite"/>
    </source>
</evidence>
<dbReference type="AlphaFoldDB" id="A0A8S0XRH1"/>
<protein>
    <submittedName>
        <fullName evidence="2">Uncharacterized protein</fullName>
    </submittedName>
</protein>
<proteinExistence type="predicted"/>
<organism evidence="2 3">
    <name type="scientific">Cyclocybe aegerita</name>
    <name type="common">Black poplar mushroom</name>
    <name type="synonym">Agrocybe aegerita</name>
    <dbReference type="NCBI Taxonomy" id="1973307"/>
    <lineage>
        <taxon>Eukaryota</taxon>
        <taxon>Fungi</taxon>
        <taxon>Dikarya</taxon>
        <taxon>Basidiomycota</taxon>
        <taxon>Agaricomycotina</taxon>
        <taxon>Agaricomycetes</taxon>
        <taxon>Agaricomycetidae</taxon>
        <taxon>Agaricales</taxon>
        <taxon>Agaricineae</taxon>
        <taxon>Bolbitiaceae</taxon>
        <taxon>Cyclocybe</taxon>
    </lineage>
</organism>
<dbReference type="OrthoDB" id="2020419at2759"/>
<dbReference type="Proteomes" id="UP000467700">
    <property type="component" value="Unassembled WGS sequence"/>
</dbReference>
<evidence type="ECO:0000313" key="3">
    <source>
        <dbReference type="Proteomes" id="UP000467700"/>
    </source>
</evidence>
<sequence length="551" mass="62232">MHFKRRDIGRVDRSGEMGRVEEDLDVLQVESPGIEDADTRNAMLGPMKIEAKPTALSTRPGWKHPLVDRAILERLERMQKFFEQGYDDLYNIFPAPSSSQTENRWPPRVTRIPERIHRSSSLSSAPNLHSKSKTKDTAEDKTICDSTTHPRPCRFLLPLRVAEQESKARIHFMQIAQLAKALNRTLVLPNVGKSKIGACFKWPFSSYYDMDSLVDSGDGGREGIMELDDFKAWLEEHVREKHISSQLVSVAPTLPARTRFRREPVFINADVVVHGYEIFEAWRKNLPGCFANKFQRLELETFPVFMSPTAKANRDGGDQPMGDSFVDAFSAISSPTEQDEMPSEETTAESEASIQRRRGPDAQVLVVNWELRHAIFPPSTHSLRYSLQMHDLAARYAPPSPYLVVQWRMETVDPGVLEDCAYGLVDLLMRLLHDAELGANVTTVWFASDYPHPISQQVPTMVQTPLVAKSGTFKDFDGRHGAAIGILQKSFHQQGELGEWKLTDFIESFELDKRGEAELTQDLGVFGILDKLVSEKASLFISGSSQCSRKR</sequence>
<name>A0A8S0XRH1_CYCAE</name>
<gene>
    <name evidence="2" type="ORF">AAE3_LOCUS11833</name>
</gene>
<feature type="compositionally biased region" description="Basic and acidic residues" evidence="1">
    <location>
        <begin position="133"/>
        <end position="143"/>
    </location>
</feature>
<feature type="region of interest" description="Disordered" evidence="1">
    <location>
        <begin position="334"/>
        <end position="357"/>
    </location>
</feature>
<dbReference type="EMBL" id="CACVBS010000079">
    <property type="protein sequence ID" value="CAA7269483.1"/>
    <property type="molecule type" value="Genomic_DNA"/>
</dbReference>
<comment type="caution">
    <text evidence="2">The sequence shown here is derived from an EMBL/GenBank/DDBJ whole genome shotgun (WGS) entry which is preliminary data.</text>
</comment>
<keyword evidence="3" id="KW-1185">Reference proteome</keyword>
<evidence type="ECO:0000313" key="2">
    <source>
        <dbReference type="EMBL" id="CAA7269483.1"/>
    </source>
</evidence>
<feature type="region of interest" description="Disordered" evidence="1">
    <location>
        <begin position="116"/>
        <end position="145"/>
    </location>
</feature>
<feature type="compositionally biased region" description="Low complexity" evidence="1">
    <location>
        <begin position="119"/>
        <end position="129"/>
    </location>
</feature>